<evidence type="ECO:0000313" key="2">
    <source>
        <dbReference type="EMBL" id="RYB89105.1"/>
    </source>
</evidence>
<dbReference type="Pfam" id="PF01636">
    <property type="entry name" value="APH"/>
    <property type="match status" value="1"/>
</dbReference>
<dbReference type="InterPro" id="IPR002575">
    <property type="entry name" value="Aminoglycoside_PTrfase"/>
</dbReference>
<dbReference type="SUPFAM" id="SSF56112">
    <property type="entry name" value="Protein kinase-like (PK-like)"/>
    <property type="match status" value="1"/>
</dbReference>
<accession>A0A4Q2RNB8</accession>
<gene>
    <name evidence="2" type="ORF">EUA06_18200</name>
</gene>
<feature type="domain" description="Aminoglycoside phosphotransferase" evidence="1">
    <location>
        <begin position="97"/>
        <end position="158"/>
    </location>
</feature>
<evidence type="ECO:0000259" key="1">
    <source>
        <dbReference type="Pfam" id="PF01636"/>
    </source>
</evidence>
<protein>
    <submittedName>
        <fullName evidence="2">Aminoglycoside phosphotransferase family protein</fullName>
    </submittedName>
</protein>
<dbReference type="Proteomes" id="UP000291838">
    <property type="component" value="Unassembled WGS sequence"/>
</dbReference>
<dbReference type="Gene3D" id="3.90.1200.10">
    <property type="match status" value="1"/>
</dbReference>
<dbReference type="AlphaFoldDB" id="A0A4Q2RNB8"/>
<comment type="caution">
    <text evidence="2">The sequence shown here is derived from an EMBL/GenBank/DDBJ whole genome shotgun (WGS) entry which is preliminary data.</text>
</comment>
<dbReference type="GO" id="GO:0016740">
    <property type="term" value="F:transferase activity"/>
    <property type="evidence" value="ECO:0007669"/>
    <property type="project" value="UniProtKB-KW"/>
</dbReference>
<dbReference type="OrthoDB" id="236897at2"/>
<dbReference type="EMBL" id="SDWS01000009">
    <property type="protein sequence ID" value="RYB89105.1"/>
    <property type="molecule type" value="Genomic_DNA"/>
</dbReference>
<proteinExistence type="predicted"/>
<name>A0A4Q2RNB8_9ACTN</name>
<keyword evidence="2" id="KW-0808">Transferase</keyword>
<sequence>MHRPVVIEDGVVSRPAGKHTATVHSYLRHLRAQGLECVPEPLGVADGTETLRFIEGADGGDGWWHQHTDQGLASAARLLRRIHDAGAGWSPPEDAVWGARPVAGEDVVPCHGDPGPWNFIWRDQEAVALIDWDYLHPAPRVTDVAYALRWFAPLRADEHALEWHHFPEVPDRAARVRTFVEAYGDLPDFDVVDAVVERMQAVIELMRDLAARGVEPQRTWVADGAVEADLEEIAWIEQHREMLGR</sequence>
<reference evidence="2 3" key="1">
    <citation type="submission" date="2019-01" db="EMBL/GenBank/DDBJ databases">
        <title>Novel species of Nocardioides.</title>
        <authorList>
            <person name="Liu Q."/>
            <person name="Xin Y.-H."/>
        </authorList>
    </citation>
    <scope>NUCLEOTIDE SEQUENCE [LARGE SCALE GENOMIC DNA]</scope>
    <source>
        <strain evidence="2 3">HLT3-15</strain>
    </source>
</reference>
<evidence type="ECO:0000313" key="3">
    <source>
        <dbReference type="Proteomes" id="UP000291838"/>
    </source>
</evidence>
<keyword evidence="3" id="KW-1185">Reference proteome</keyword>
<dbReference type="InterPro" id="IPR011009">
    <property type="entry name" value="Kinase-like_dom_sf"/>
</dbReference>
<organism evidence="2 3">
    <name type="scientific">Nocardioides glacieisoli</name>
    <dbReference type="NCBI Taxonomy" id="1168730"/>
    <lineage>
        <taxon>Bacteria</taxon>
        <taxon>Bacillati</taxon>
        <taxon>Actinomycetota</taxon>
        <taxon>Actinomycetes</taxon>
        <taxon>Propionibacteriales</taxon>
        <taxon>Nocardioidaceae</taxon>
        <taxon>Nocardioides</taxon>
    </lineage>
</organism>